<evidence type="ECO:0000313" key="2">
    <source>
        <dbReference type="Proteomes" id="UP001239111"/>
    </source>
</evidence>
<keyword evidence="2" id="KW-1185">Reference proteome</keyword>
<sequence>MHFRTIRDPSRLLSSRMSQHALKTYLCDTYVHCFNSQKELDRHGNDCAALDEQPIRLLEEDKKFLRFTEHYKKETMPCITYADLECLLQERNENDEFSNNSGGEEGYNMSEPSVNNDISMSECGKEHEFDDLYDHAAFRFKKKAHMERAAFRERFPYSLSYYYLHRYDEDKSYYKRHRGCHCVKNFARDLKRLAQNIEEEIDNPSPLRMTVEDRENYKAPNICHFCEKEITDPSDRVIDHNHRG</sequence>
<reference evidence="1" key="1">
    <citation type="submission" date="2023-04" db="EMBL/GenBank/DDBJ databases">
        <title>A chromosome-level genome assembly of the parasitoid wasp Eretmocerus hayati.</title>
        <authorList>
            <person name="Zhong Y."/>
            <person name="Liu S."/>
            <person name="Liu Y."/>
        </authorList>
    </citation>
    <scope>NUCLEOTIDE SEQUENCE</scope>
    <source>
        <strain evidence="1">ZJU_SS_LIU_2023</strain>
    </source>
</reference>
<organism evidence="1 2">
    <name type="scientific">Eretmocerus hayati</name>
    <dbReference type="NCBI Taxonomy" id="131215"/>
    <lineage>
        <taxon>Eukaryota</taxon>
        <taxon>Metazoa</taxon>
        <taxon>Ecdysozoa</taxon>
        <taxon>Arthropoda</taxon>
        <taxon>Hexapoda</taxon>
        <taxon>Insecta</taxon>
        <taxon>Pterygota</taxon>
        <taxon>Neoptera</taxon>
        <taxon>Endopterygota</taxon>
        <taxon>Hymenoptera</taxon>
        <taxon>Apocrita</taxon>
        <taxon>Proctotrupomorpha</taxon>
        <taxon>Chalcidoidea</taxon>
        <taxon>Aphelinidae</taxon>
        <taxon>Aphelininae</taxon>
        <taxon>Eretmocerus</taxon>
    </lineage>
</organism>
<protein>
    <submittedName>
        <fullName evidence="1">Uncharacterized protein</fullName>
    </submittedName>
</protein>
<comment type="caution">
    <text evidence="1">The sequence shown here is derived from an EMBL/GenBank/DDBJ whole genome shotgun (WGS) entry which is preliminary data.</text>
</comment>
<gene>
    <name evidence="1" type="ORF">QAD02_014170</name>
</gene>
<name>A0ACC2P4I8_9HYME</name>
<proteinExistence type="predicted"/>
<dbReference type="EMBL" id="CM056742">
    <property type="protein sequence ID" value="KAJ8678383.1"/>
    <property type="molecule type" value="Genomic_DNA"/>
</dbReference>
<accession>A0ACC2P4I8</accession>
<dbReference type="Proteomes" id="UP001239111">
    <property type="component" value="Chromosome 2"/>
</dbReference>
<evidence type="ECO:0000313" key="1">
    <source>
        <dbReference type="EMBL" id="KAJ8678383.1"/>
    </source>
</evidence>